<protein>
    <recommendedName>
        <fullName evidence="1">DUF6830 domain-containing protein</fullName>
    </recommendedName>
</protein>
<dbReference type="InterPro" id="IPR041078">
    <property type="entry name" value="Plavaka"/>
</dbReference>
<dbReference type="Pfam" id="PF20722">
    <property type="entry name" value="DUF6830"/>
    <property type="match status" value="1"/>
</dbReference>
<dbReference type="Pfam" id="PF18759">
    <property type="entry name" value="Plavaka"/>
    <property type="match status" value="2"/>
</dbReference>
<name>A0A9P7AHD5_9AGAM</name>
<organism evidence="2 3">
    <name type="scientific">Suillus plorans</name>
    <dbReference type="NCBI Taxonomy" id="116603"/>
    <lineage>
        <taxon>Eukaryota</taxon>
        <taxon>Fungi</taxon>
        <taxon>Dikarya</taxon>
        <taxon>Basidiomycota</taxon>
        <taxon>Agaricomycotina</taxon>
        <taxon>Agaricomycetes</taxon>
        <taxon>Agaricomycetidae</taxon>
        <taxon>Boletales</taxon>
        <taxon>Suillineae</taxon>
        <taxon>Suillaceae</taxon>
        <taxon>Suillus</taxon>
    </lineage>
</organism>
<dbReference type="AlphaFoldDB" id="A0A9P7AHD5"/>
<dbReference type="InterPro" id="IPR049233">
    <property type="entry name" value="DUF6830"/>
</dbReference>
<dbReference type="Proteomes" id="UP000719766">
    <property type="component" value="Unassembled WGS sequence"/>
</dbReference>
<keyword evidence="3" id="KW-1185">Reference proteome</keyword>
<proteinExistence type="predicted"/>
<evidence type="ECO:0000259" key="1">
    <source>
        <dbReference type="Pfam" id="PF20722"/>
    </source>
</evidence>
<dbReference type="OrthoDB" id="3232986at2759"/>
<feature type="domain" description="DUF6830" evidence="1">
    <location>
        <begin position="635"/>
        <end position="791"/>
    </location>
</feature>
<evidence type="ECO:0000313" key="3">
    <source>
        <dbReference type="Proteomes" id="UP000719766"/>
    </source>
</evidence>
<sequence>MSYQCPSCGKSNFQDHSAVARHMSQPRSGCNSWLEDLINLCSASVRATSMDMDHEPNIPDLNLDVDPELDGPVFGHPSWDEEFQGDSGEGDSQVNELTDSGFIDWYPEPPQTYSRGYTFLDLFHSDENSVYRVTNHYYPLSGRKEWEVASWLLCSGLAKIDSFLSLEMIKSLPLSFSSAKELRSRAETLPSGPRWLSQVIPTVHPTKSPVILYWCDPLECIASILNHPFFHDRIDFTPRRVYTTAQRLCRVYSEWMTADDAWNMQSALPRGATLLGTILSSDKTNISMMMGDRVAHPLLISLANIHMSTQLKSSSNTFVLTALLLKKCMQGVLEDRLIHKCLNIVLRPLKQAAREGVMLSDPLRVIRTRADPNDIEAFFREAQRFRLNGVSEPFFEDWVLSEPSHFLTPETLHHIHREFYDHDVKWLVCAVGDAELDFRFSVLQPVTGFRHFHGGITKLKQVTGHAQCDIQRSIIAVSADVVPSAVITAIRALMDFRYLVQSPRIDDVDLKRISAALKVFHANKDSILAGGFRRGQCSAIELMQSIVPSIRNSGVIMQWTADTTEHAHITKIKDLAHSSNNHDYDSQICSKQQVDTDHGDAVNDDVDFDVDDNHDIPAELLATIGCPGHSRPITNHFAIAKLLQYREVGTVPVPLRSFSVRRTSFHLAYAPSIRNISVDDAALKFGLPDLRPAITDFLGREAVHGQDFVHTIGGARRARPTAPLSFEKLQVWFKFRLQDTDFHDVSIIRLAQTLNCSPPSDIWTCSRYDPVIINNDAKCAWPIDGLRGHTVGEIRLIMHPVGKAGTNWSWKDCFLAYVYHFDFVPQGRSDRELSMQLHVLKQAMRSNDTRVGDIVPVTQLRAPVNLVPRFGASVDHCLTPYNSMEHSSEFWLNKYWDKNTFLPLSMY</sequence>
<reference evidence="2" key="1">
    <citation type="journal article" date="2020" name="New Phytol.">
        <title>Comparative genomics reveals dynamic genome evolution in host specialist ectomycorrhizal fungi.</title>
        <authorList>
            <person name="Lofgren L.A."/>
            <person name="Nguyen N.H."/>
            <person name="Vilgalys R."/>
            <person name="Ruytinx J."/>
            <person name="Liao H.L."/>
            <person name="Branco S."/>
            <person name="Kuo A."/>
            <person name="LaButti K."/>
            <person name="Lipzen A."/>
            <person name="Andreopoulos W."/>
            <person name="Pangilinan J."/>
            <person name="Riley R."/>
            <person name="Hundley H."/>
            <person name="Na H."/>
            <person name="Barry K."/>
            <person name="Grigoriev I.V."/>
            <person name="Stajich J.E."/>
            <person name="Kennedy P.G."/>
        </authorList>
    </citation>
    <scope>NUCLEOTIDE SEQUENCE</scope>
    <source>
        <strain evidence="2">S12</strain>
    </source>
</reference>
<evidence type="ECO:0000313" key="2">
    <source>
        <dbReference type="EMBL" id="KAG1788341.1"/>
    </source>
</evidence>
<accession>A0A9P7AHD5</accession>
<gene>
    <name evidence="2" type="ORF">HD556DRAFT_1434047</name>
</gene>
<dbReference type="GeneID" id="64599052"/>
<dbReference type="EMBL" id="JABBWE010000069">
    <property type="protein sequence ID" value="KAG1788341.1"/>
    <property type="molecule type" value="Genomic_DNA"/>
</dbReference>
<comment type="caution">
    <text evidence="2">The sequence shown here is derived from an EMBL/GenBank/DDBJ whole genome shotgun (WGS) entry which is preliminary data.</text>
</comment>
<dbReference type="RefSeq" id="XP_041155594.1">
    <property type="nucleotide sequence ID" value="XM_041305288.1"/>
</dbReference>